<accession>A0A9P6CRM9</accession>
<evidence type="ECO:0000256" key="1">
    <source>
        <dbReference type="SAM" id="MobiDB-lite"/>
    </source>
</evidence>
<feature type="compositionally biased region" description="Basic and acidic residues" evidence="1">
    <location>
        <begin position="454"/>
        <end position="463"/>
    </location>
</feature>
<name>A0A9P6CRM9_9AGAR</name>
<reference evidence="2" key="1">
    <citation type="submission" date="2020-11" db="EMBL/GenBank/DDBJ databases">
        <authorList>
            <consortium name="DOE Joint Genome Institute"/>
            <person name="Ahrendt S."/>
            <person name="Riley R."/>
            <person name="Andreopoulos W."/>
            <person name="Labutti K."/>
            <person name="Pangilinan J."/>
            <person name="Ruiz-Duenas F.J."/>
            <person name="Barrasa J.M."/>
            <person name="Sanchez-Garcia M."/>
            <person name="Camarero S."/>
            <person name="Miyauchi S."/>
            <person name="Serrano A."/>
            <person name="Linde D."/>
            <person name="Babiker R."/>
            <person name="Drula E."/>
            <person name="Ayuso-Fernandez I."/>
            <person name="Pacheco R."/>
            <person name="Padilla G."/>
            <person name="Ferreira P."/>
            <person name="Barriuso J."/>
            <person name="Kellner H."/>
            <person name="Castanera R."/>
            <person name="Alfaro M."/>
            <person name="Ramirez L."/>
            <person name="Pisabarro A.G."/>
            <person name="Kuo A."/>
            <person name="Tritt A."/>
            <person name="Lipzen A."/>
            <person name="He G."/>
            <person name="Yan M."/>
            <person name="Ng V."/>
            <person name="Cullen D."/>
            <person name="Martin F."/>
            <person name="Rosso M.-N."/>
            <person name="Henrissat B."/>
            <person name="Hibbett D."/>
            <person name="Martinez A.T."/>
            <person name="Grigoriev I.V."/>
        </authorList>
    </citation>
    <scope>NUCLEOTIDE SEQUENCE</scope>
    <source>
        <strain evidence="2">CIRM-BRFM 674</strain>
    </source>
</reference>
<dbReference type="PANTHER" id="PTHR31912">
    <property type="entry name" value="IP13529P"/>
    <property type="match status" value="1"/>
</dbReference>
<feature type="compositionally biased region" description="Acidic residues" evidence="1">
    <location>
        <begin position="482"/>
        <end position="491"/>
    </location>
</feature>
<dbReference type="PANTHER" id="PTHR31912:SF34">
    <property type="entry name" value="NOTOCHORD-RELATED PROTEIN"/>
    <property type="match status" value="1"/>
</dbReference>
<dbReference type="OrthoDB" id="2506088at2759"/>
<gene>
    <name evidence="2" type="ORF">BDN70DRAFT_999002</name>
</gene>
<organism evidence="2 3">
    <name type="scientific">Pholiota conissans</name>
    <dbReference type="NCBI Taxonomy" id="109636"/>
    <lineage>
        <taxon>Eukaryota</taxon>
        <taxon>Fungi</taxon>
        <taxon>Dikarya</taxon>
        <taxon>Basidiomycota</taxon>
        <taxon>Agaricomycotina</taxon>
        <taxon>Agaricomycetes</taxon>
        <taxon>Agaricomycetidae</taxon>
        <taxon>Agaricales</taxon>
        <taxon>Agaricineae</taxon>
        <taxon>Strophariaceae</taxon>
        <taxon>Pholiota</taxon>
    </lineage>
</organism>
<comment type="caution">
    <text evidence="2">The sequence shown here is derived from an EMBL/GenBank/DDBJ whole genome shotgun (WGS) entry which is preliminary data.</text>
</comment>
<feature type="region of interest" description="Disordered" evidence="1">
    <location>
        <begin position="454"/>
        <end position="507"/>
    </location>
</feature>
<evidence type="ECO:0000313" key="2">
    <source>
        <dbReference type="EMBL" id="KAF9470214.1"/>
    </source>
</evidence>
<proteinExistence type="predicted"/>
<keyword evidence="3" id="KW-1185">Reference proteome</keyword>
<feature type="compositionally biased region" description="Basic and acidic residues" evidence="1">
    <location>
        <begin position="471"/>
        <end position="481"/>
    </location>
</feature>
<protein>
    <submittedName>
        <fullName evidence="2">Uncharacterized protein</fullName>
    </submittedName>
</protein>
<evidence type="ECO:0000313" key="3">
    <source>
        <dbReference type="Proteomes" id="UP000807469"/>
    </source>
</evidence>
<dbReference type="AlphaFoldDB" id="A0A9P6CRM9"/>
<sequence length="507" mass="58012">MNPLLLIDGLDPTQDTPVEILHTILLGIIKYSSDLDGLTVPPLRASYMIQYRNNLIGKHFKTLMQIMAFHVHGLVSPAEFKLIKAVGALGSVLWVHEIEDMAKYLEDIEVLVGNVLDAFDDVDPTKILVKMKLHILTHLHQDIRRFGPAIRNSTEIFECFNGIFRLCSIFSNHQAPSRDIATKFSSLDRLKHILSGGYWKEGDVWVQAGKNVLHVLHSQPIIQRHLGWAPVIQHIPGSIRAIGKAKSPSYLWSETLASKVNQLIPFEAPRLQKWRTGASVVSHAEDVCRYHSWIFFKDQNHNAVGRIAEILAVDGNMLEAGQGLVTIELFTVMDTCHPDFDLPYLRRCEEGYRVIQSKDILFRFSAQHDCRIGKCEALSTRALTQERSLTNRAEKLIKHSDDKNYIINLYGIHNGNLLRKILPEHLVKPRPLYHNRKTHHITVATTLRIDQRAKRARTQEKRKATLAAKQARKEMKRKEMEHEDEGDEGDNPLEHDEQPFRKRARKA</sequence>
<dbReference type="Proteomes" id="UP000807469">
    <property type="component" value="Unassembled WGS sequence"/>
</dbReference>
<dbReference type="EMBL" id="MU156157">
    <property type="protein sequence ID" value="KAF9470214.1"/>
    <property type="molecule type" value="Genomic_DNA"/>
</dbReference>